<dbReference type="GO" id="GO:0016810">
    <property type="term" value="F:hydrolase activity, acting on carbon-nitrogen (but not peptide) bonds"/>
    <property type="evidence" value="ECO:0007669"/>
    <property type="project" value="InterPro"/>
</dbReference>
<dbReference type="Proteomes" id="UP000647416">
    <property type="component" value="Unassembled WGS sequence"/>
</dbReference>
<dbReference type="PANTHER" id="PTHR34216:SF3">
    <property type="entry name" value="POLY-BETA-1,6-N-ACETYL-D-GLUCOSAMINE N-DEACETYLASE"/>
    <property type="match status" value="1"/>
</dbReference>
<keyword evidence="2 3" id="KW-0732">Signal</keyword>
<evidence type="ECO:0000313" key="6">
    <source>
        <dbReference type="Proteomes" id="UP000647416"/>
    </source>
</evidence>
<dbReference type="InterPro" id="IPR051398">
    <property type="entry name" value="Polysacch_Deacetylase"/>
</dbReference>
<dbReference type="InterPro" id="IPR002509">
    <property type="entry name" value="NODB_dom"/>
</dbReference>
<feature type="signal peptide" evidence="3">
    <location>
        <begin position="1"/>
        <end position="22"/>
    </location>
</feature>
<comment type="caution">
    <text evidence="5">The sequence shown here is derived from an EMBL/GenBank/DDBJ whole genome shotgun (WGS) entry which is preliminary data.</text>
</comment>
<protein>
    <submittedName>
        <fullName evidence="5">Polysaccharide deacetylase family protein</fullName>
    </submittedName>
</protein>
<evidence type="ECO:0000256" key="1">
    <source>
        <dbReference type="ARBA" id="ARBA00004613"/>
    </source>
</evidence>
<dbReference type="RefSeq" id="WP_262431019.1">
    <property type="nucleotide sequence ID" value="NZ_JACRTE010000001.1"/>
</dbReference>
<dbReference type="GO" id="GO:0005975">
    <property type="term" value="P:carbohydrate metabolic process"/>
    <property type="evidence" value="ECO:0007669"/>
    <property type="project" value="InterPro"/>
</dbReference>
<dbReference type="InterPro" id="IPR011330">
    <property type="entry name" value="Glyco_hydro/deAcase_b/a-brl"/>
</dbReference>
<dbReference type="Gene3D" id="3.20.20.370">
    <property type="entry name" value="Glycoside hydrolase/deacetylase"/>
    <property type="match status" value="1"/>
</dbReference>
<name>A0A926F3X3_9FIRM</name>
<feature type="domain" description="NodB homology" evidence="4">
    <location>
        <begin position="87"/>
        <end position="255"/>
    </location>
</feature>
<evidence type="ECO:0000256" key="3">
    <source>
        <dbReference type="SAM" id="SignalP"/>
    </source>
</evidence>
<feature type="chain" id="PRO_5037528648" evidence="3">
    <location>
        <begin position="23"/>
        <end position="255"/>
    </location>
</feature>
<accession>A0A926F3X3</accession>
<reference evidence="5" key="1">
    <citation type="submission" date="2020-08" db="EMBL/GenBank/DDBJ databases">
        <title>Genome public.</title>
        <authorList>
            <person name="Liu C."/>
            <person name="Sun Q."/>
        </authorList>
    </citation>
    <scope>NUCLEOTIDE SEQUENCE</scope>
    <source>
        <strain evidence="5">NSJ-50</strain>
    </source>
</reference>
<dbReference type="PROSITE" id="PS51677">
    <property type="entry name" value="NODB"/>
    <property type="match status" value="1"/>
</dbReference>
<dbReference type="Pfam" id="PF01522">
    <property type="entry name" value="Polysacc_deac_1"/>
    <property type="match status" value="1"/>
</dbReference>
<dbReference type="AlphaFoldDB" id="A0A926F3X3"/>
<proteinExistence type="predicted"/>
<gene>
    <name evidence="5" type="ORF">H8706_00190</name>
</gene>
<dbReference type="CDD" id="cd10969">
    <property type="entry name" value="CE4_Ecf1_like_5s"/>
    <property type="match status" value="1"/>
</dbReference>
<dbReference type="EMBL" id="JACRTE010000001">
    <property type="protein sequence ID" value="MBC8595293.1"/>
    <property type="molecule type" value="Genomic_DNA"/>
</dbReference>
<evidence type="ECO:0000256" key="2">
    <source>
        <dbReference type="ARBA" id="ARBA00022729"/>
    </source>
</evidence>
<keyword evidence="6" id="KW-1185">Reference proteome</keyword>
<dbReference type="SUPFAM" id="SSF88713">
    <property type="entry name" value="Glycoside hydrolase/deacetylase"/>
    <property type="match status" value="1"/>
</dbReference>
<comment type="subcellular location">
    <subcellularLocation>
        <location evidence="1">Secreted</location>
    </subcellularLocation>
</comment>
<dbReference type="GO" id="GO:0005576">
    <property type="term" value="C:extracellular region"/>
    <property type="evidence" value="ECO:0007669"/>
    <property type="project" value="UniProtKB-SubCell"/>
</dbReference>
<sequence>MFKKVLLILGLCLALAFSNVFAVSDTDVPILLYHNIAENYNAEDNLLHITPERFKEHMQALNNAGYTSISYKDYQNYVKGLGEIPEKSIIVAFDDGYLSNYTYAFPILKEFGMKAAIFIVTGSVDNDKTVYPHFGYAQAKEMLDSGLIEIGSHTHSHRSFKDLSYEETVTELRKSKYLIEQNLGINCNLLAYPYGFDNDWTTNEAIKAGYEVVNIVGDTGTNRRSDGLYTLKRLTVSGHLTPDELIAMIEENRAK</sequence>
<dbReference type="PANTHER" id="PTHR34216">
    <property type="match status" value="1"/>
</dbReference>
<evidence type="ECO:0000259" key="4">
    <source>
        <dbReference type="PROSITE" id="PS51677"/>
    </source>
</evidence>
<evidence type="ECO:0000313" key="5">
    <source>
        <dbReference type="EMBL" id="MBC8595293.1"/>
    </source>
</evidence>
<organism evidence="5 6">
    <name type="scientific">Qingrenia yutianensis</name>
    <dbReference type="NCBI Taxonomy" id="2763676"/>
    <lineage>
        <taxon>Bacteria</taxon>
        <taxon>Bacillati</taxon>
        <taxon>Bacillota</taxon>
        <taxon>Clostridia</taxon>
        <taxon>Eubacteriales</taxon>
        <taxon>Oscillospiraceae</taxon>
        <taxon>Qingrenia</taxon>
    </lineage>
</organism>